<evidence type="ECO:0000256" key="4">
    <source>
        <dbReference type="ARBA" id="ARBA00022833"/>
    </source>
</evidence>
<evidence type="ECO:0000256" key="1">
    <source>
        <dbReference type="ARBA" id="ARBA00001947"/>
    </source>
</evidence>
<comment type="caution">
    <text evidence="6">The sequence shown here is derived from an EMBL/GenBank/DDBJ whole genome shotgun (WGS) entry which is preliminary data.</text>
</comment>
<keyword evidence="2" id="KW-0479">Metal-binding</keyword>
<evidence type="ECO:0000259" key="5">
    <source>
        <dbReference type="Pfam" id="PF24827"/>
    </source>
</evidence>
<reference evidence="6 7" key="1">
    <citation type="submission" date="2023-09" db="EMBL/GenBank/DDBJ databases">
        <authorList>
            <person name="Rey-Velasco X."/>
        </authorList>
    </citation>
    <scope>NUCLEOTIDE SEQUENCE [LARGE SCALE GENOMIC DNA]</scope>
    <source>
        <strain evidence="6 7">F388</strain>
    </source>
</reference>
<keyword evidence="3" id="KW-0378">Hydrolase</keyword>
<evidence type="ECO:0000313" key="7">
    <source>
        <dbReference type="Proteomes" id="UP001255246"/>
    </source>
</evidence>
<evidence type="ECO:0000313" key="6">
    <source>
        <dbReference type="EMBL" id="MDT0605752.1"/>
    </source>
</evidence>
<keyword evidence="4" id="KW-0862">Zinc</keyword>
<dbReference type="PANTHER" id="PTHR15162:SF7">
    <property type="entry name" value="SUCCINYLGLUTAMATE DESUCCINYLASE"/>
    <property type="match status" value="1"/>
</dbReference>
<dbReference type="Proteomes" id="UP001255246">
    <property type="component" value="Unassembled WGS sequence"/>
</dbReference>
<dbReference type="InterPro" id="IPR055438">
    <property type="entry name" value="AstE_AspA_cat"/>
</dbReference>
<sequence length="398" mass="45713">MSKVHGKLLKIEHQVNRVIDHLKGDDDGPTLVFFAGIHGNEPAGVLALQLVFKNLREKHFKISGNIYGLAGNLNALQKQIRYQDEDLNRIWNSKKLQKINGSTTTDLHSEEREMLSLYEQLSAILDYAAPPFYFIDLHTTSSETSPFIVMNDSLLNRRFVMNYPLPKVLGIEEYLHGALLSFINEMGYLSFGFESGQHDEQLAVTNNIDFINYTLLLTSSIQANKQWFRQVKAGVDQMSGIASSFFEITYEHRLTTLDKFKMSPGFVNFQKVQKGIEVASYNNRAVVAEKTTQIFMPLYQTQGSEGFYFIQPIPKFFLWLSKYLRKIKPDNLLTKLPGVEWQDDTKRALVLDTHIAKYISKSIFHLLGYRVRQVDASHLVLRSREAASREAEYPKSWK</sequence>
<evidence type="ECO:0000256" key="2">
    <source>
        <dbReference type="ARBA" id="ARBA00022723"/>
    </source>
</evidence>
<dbReference type="InterPro" id="IPR050178">
    <property type="entry name" value="AspA/AstE_fam"/>
</dbReference>
<dbReference type="SUPFAM" id="SSF53187">
    <property type="entry name" value="Zn-dependent exopeptidases"/>
    <property type="match status" value="1"/>
</dbReference>
<dbReference type="RefSeq" id="WP_311349319.1">
    <property type="nucleotide sequence ID" value="NZ_JAVRHR010000001.1"/>
</dbReference>
<dbReference type="Gene3D" id="3.40.630.10">
    <property type="entry name" value="Zn peptidases"/>
    <property type="match status" value="1"/>
</dbReference>
<name>A0ABU3A6F3_9FLAO</name>
<dbReference type="EMBL" id="JAVRHR010000001">
    <property type="protein sequence ID" value="MDT0605752.1"/>
    <property type="molecule type" value="Genomic_DNA"/>
</dbReference>
<proteinExistence type="predicted"/>
<keyword evidence="7" id="KW-1185">Reference proteome</keyword>
<dbReference type="Pfam" id="PF24827">
    <property type="entry name" value="AstE_AspA_cat"/>
    <property type="match status" value="1"/>
</dbReference>
<accession>A0ABU3A6F3</accession>
<comment type="cofactor">
    <cofactor evidence="1">
        <name>Zn(2+)</name>
        <dbReference type="ChEBI" id="CHEBI:29105"/>
    </cofactor>
</comment>
<dbReference type="PANTHER" id="PTHR15162">
    <property type="entry name" value="ASPARTOACYLASE"/>
    <property type="match status" value="1"/>
</dbReference>
<protein>
    <submittedName>
        <fullName evidence="6">Succinylglutamate desuccinylase/aspartoacylase family protein</fullName>
    </submittedName>
</protein>
<evidence type="ECO:0000256" key="3">
    <source>
        <dbReference type="ARBA" id="ARBA00022801"/>
    </source>
</evidence>
<organism evidence="6 7">
    <name type="scientific">Croceitalea rosinachiae</name>
    <dbReference type="NCBI Taxonomy" id="3075596"/>
    <lineage>
        <taxon>Bacteria</taxon>
        <taxon>Pseudomonadati</taxon>
        <taxon>Bacteroidota</taxon>
        <taxon>Flavobacteriia</taxon>
        <taxon>Flavobacteriales</taxon>
        <taxon>Flavobacteriaceae</taxon>
        <taxon>Croceitalea</taxon>
    </lineage>
</organism>
<gene>
    <name evidence="6" type="ORF">RM706_01855</name>
</gene>
<feature type="domain" description="Succinylglutamate desuccinylase/Aspartoacylase catalytic" evidence="5">
    <location>
        <begin position="27"/>
        <end position="146"/>
    </location>
</feature>